<dbReference type="InterPro" id="IPR041498">
    <property type="entry name" value="Big_6"/>
</dbReference>
<dbReference type="EMBL" id="LPXO01000001">
    <property type="protein sequence ID" value="KUF12476.1"/>
    <property type="molecule type" value="Genomic_DNA"/>
</dbReference>
<dbReference type="PANTHER" id="PTHR22901">
    <property type="entry name" value="SIALATE O-ACETYLESTERASE"/>
    <property type="match status" value="1"/>
</dbReference>
<evidence type="ECO:0000313" key="4">
    <source>
        <dbReference type="Proteomes" id="UP000054396"/>
    </source>
</evidence>
<feature type="domain" description="Bacterial Ig" evidence="1">
    <location>
        <begin position="780"/>
        <end position="846"/>
    </location>
</feature>
<feature type="domain" description="Bacterial Ig-like" evidence="2">
    <location>
        <begin position="861"/>
        <end position="951"/>
    </location>
</feature>
<comment type="caution">
    <text evidence="3">The sequence shown here is derived from an EMBL/GenBank/DDBJ whole genome shotgun (WGS) entry which is preliminary data.</text>
</comment>
<dbReference type="NCBIfam" id="NF012196">
    <property type="entry name" value="Ig_like_ice"/>
    <property type="match status" value="1"/>
</dbReference>
<evidence type="ECO:0008006" key="5">
    <source>
        <dbReference type="Google" id="ProtNLM"/>
    </source>
</evidence>
<feature type="domain" description="Bacterial Ig-like" evidence="2">
    <location>
        <begin position="1173"/>
        <end position="1243"/>
    </location>
</feature>
<feature type="domain" description="Bacterial Ig" evidence="1">
    <location>
        <begin position="687"/>
        <end position="753"/>
    </location>
</feature>
<dbReference type="STRING" id="1685382.AVJ23_01735"/>
<dbReference type="GO" id="GO:0005975">
    <property type="term" value="P:carbohydrate metabolic process"/>
    <property type="evidence" value="ECO:0007669"/>
    <property type="project" value="TreeGrafter"/>
</dbReference>
<dbReference type="GO" id="GO:0001681">
    <property type="term" value="F:sialate O-acetylesterase activity"/>
    <property type="evidence" value="ECO:0007669"/>
    <property type="project" value="InterPro"/>
</dbReference>
<feature type="domain" description="Bacterial Ig" evidence="1">
    <location>
        <begin position="594"/>
        <end position="660"/>
    </location>
</feature>
<gene>
    <name evidence="3" type="ORF">AVJ23_01735</name>
</gene>
<accession>A0A0W7WPK0</accession>
<dbReference type="Gene3D" id="2.60.40.10">
    <property type="entry name" value="Immunoglobulins"/>
    <property type="match status" value="14"/>
</dbReference>
<dbReference type="InterPro" id="IPR044016">
    <property type="entry name" value="Big_13"/>
</dbReference>
<evidence type="ECO:0000259" key="2">
    <source>
        <dbReference type="Pfam" id="PF19077"/>
    </source>
</evidence>
<dbReference type="Pfam" id="PF19077">
    <property type="entry name" value="Big_13"/>
    <property type="match status" value="4"/>
</dbReference>
<feature type="domain" description="Bacterial Ig" evidence="1">
    <location>
        <begin position="973"/>
        <end position="1045"/>
    </location>
</feature>
<keyword evidence="4" id="KW-1185">Reference proteome</keyword>
<name>A0A0W7WPK0_9RHOB</name>
<dbReference type="InterPro" id="IPR049826">
    <property type="entry name" value="Ig-like_ice"/>
</dbReference>
<dbReference type="NCBIfam" id="NF033510">
    <property type="entry name" value="Ca_tandemer"/>
    <property type="match status" value="13"/>
</dbReference>
<feature type="domain" description="Bacterial Ig" evidence="1">
    <location>
        <begin position="1070"/>
        <end position="1139"/>
    </location>
</feature>
<reference evidence="3 4" key="1">
    <citation type="submission" date="2015-12" db="EMBL/GenBank/DDBJ databases">
        <authorList>
            <person name="Shamseldin A."/>
            <person name="Moawad H."/>
            <person name="Abd El-Rahim W.M."/>
            <person name="Sadowsky M.J."/>
        </authorList>
    </citation>
    <scope>NUCLEOTIDE SEQUENCE [LARGE SCALE GENOMIC DNA]</scope>
    <source>
        <strain evidence="3 4">SJ5A-1</strain>
    </source>
</reference>
<dbReference type="InterPro" id="IPR013783">
    <property type="entry name" value="Ig-like_fold"/>
</dbReference>
<sequence length="1732" mass="172416">MNAIDFVIRTRAGTVQHGSVGGPDESFLIPAGAGNDISLNIRQLDLRGYDRAGDDLLITLADGRVVVLEGYFGPDGADANRLFLSSDGILNEVSFVDPSAGALFAQYGPTETWGKWSPSDDLIFVQEPTVVAEMPYTGEEEEVSMLATGLLGAAPGLLGAAGLGAAGLGAAALLGGGGDGNGGGSTWNPPTVDNPDDNVQVGGDDPSVTVTGTANPDSEVEVVIGDETVTGTADEDGTWEVVFEGDTFPDDGTYDDIDVTVTDPDGTETELDGPSYEIDTTPPVVETTDGTVSQGDVFNAEDHTDGVTIVGVTEPGATVTVTIDEHSQTDTAGEDGSWSFTFDDTVLPGGEYTQDVTISATDDFGNTGTITDAVEIDTVPNPISIDPVTSDDLVNGDDADAGFQITGSSAPGAVVTVVFEDLTREVVTGADGNWSVDVTSGDFSGGEYDTTVTASTVDAAGNPSATQSAIRIDTVNEVALTNTPLTGDDVIGGDEIDAGVTFTGTSQPGATVEVVVDGTSRSATTAEDGSWSVTFEGGTLTGGTRDVTASVTSTDGAGNASALTHDFTIDTETSVTIDTDTVGGDGIINATERDGSVSLTGTAEPGASVTVTVAGATLDTTAETDGSWSVTLPAGTLPEGETTVTVSAVATDAYGNTASTSGEIPVDTVTGVTLDDMGSVINAADRADGLALTGTGEPGAAISVAVAGQVLSTTVSGDGSWSVALPAADIPEGETSLDVEVTATDAAGNTAGTTGSVDIDTVTSVTLDETGSVINAADRADGLALTGTGEPGAAISVAVAGQVLSTTVSGDGSWSVALPAADIPEGETSLDVEVTATDAAGNTAGTTGNVDIDTVTGVTVDTASVAGDGVVNAAEQAGSVTLTGTAEAGAAISVAVAGETLTTTAGTDGAWSVAIPAGRLPEGETSAEAVVTATDAAGNVATTSGSIAIDTLNAITLKDDTVEGDGTVNAAERADGVVLTGEGNPGAAVEVTVAGTTLSATVSDSGTWQVTIPAGTVPEGERSLSVTATSTDAAGNLATATGTIAIDTLTSVSVDTDDVEGDGVVNAVEHADGVTLTGAAEPGATVEVTLGALTRSASVASDGSWSADFAAFDIPEGERVLDVTATATDAAGNTATATGTLDVDTLVRDFAVTATPGGADAVVNAEEAAAGLTLTGTTEPGGTVTLDLDGEQVEALVAADGSWTASFAPAQLPDGERTVTLTATATDPAGNTDTITQDVRFDTDAGMLTISPEPVEGDDMVNAAEASDGVILRGTSNPGQMVDVTMNGVTHTVETAANGIWTAPFAAGELAAGTYTADITATITDSAGNTLTRTDTLNFDTEVLNFATSTDPVEGDNIINADEASDGFTLSGTTEPGGSVAVTFAGQTIAAGVDPEGNWSVDFPASAIAAGEYPTEAQVTTTDAAGNTADATVSFAVDTEVNRLAMSADPVTADDVVNAIEALQGISLTGVVEPGSEVVVTVGGVAHVASVEADGSWSADIPPESIPEGTLEAPVQVDATDAAGNTRSISDTISIDTDVPDSPDVESYTRDHTGLRGISIETTDDAVAIGHVVSDAEIDPVGNSAVEIPVLNETSFAFTEVVPDGSHLVVSGTDAAGNTSGTYLVVDDTRTSEVAMTDELAGSLSAFQVETIDLQFAEDSHLTITEDQILALSQTSDTLVVEGGSDDSVTITGATANGSVTGEDGTGYNSFSLGDATILIEDDITNVSTGVV</sequence>
<evidence type="ECO:0000259" key="1">
    <source>
        <dbReference type="Pfam" id="PF17936"/>
    </source>
</evidence>
<dbReference type="InterPro" id="IPR039329">
    <property type="entry name" value="SIAE"/>
</dbReference>
<protein>
    <recommendedName>
        <fullName evidence="5">Ig-like domain (Group 3)</fullName>
    </recommendedName>
</protein>
<dbReference type="PANTHER" id="PTHR22901:SF0">
    <property type="entry name" value="SIALATE O-ACETYLESTERASE"/>
    <property type="match status" value="1"/>
</dbReference>
<feature type="domain" description="Bacterial Ig-like" evidence="2">
    <location>
        <begin position="501"/>
        <end position="571"/>
    </location>
</feature>
<dbReference type="Pfam" id="PF17936">
    <property type="entry name" value="Big_6"/>
    <property type="match status" value="5"/>
</dbReference>
<evidence type="ECO:0000313" key="3">
    <source>
        <dbReference type="EMBL" id="KUF12476.1"/>
    </source>
</evidence>
<dbReference type="OrthoDB" id="7858035at2"/>
<dbReference type="RefSeq" id="WP_058860422.1">
    <property type="nucleotide sequence ID" value="NZ_LPXO01000001.1"/>
</dbReference>
<proteinExistence type="predicted"/>
<organism evidence="3 4">
    <name type="scientific">Pseudoponticoccus marisrubri</name>
    <dbReference type="NCBI Taxonomy" id="1685382"/>
    <lineage>
        <taxon>Bacteria</taxon>
        <taxon>Pseudomonadati</taxon>
        <taxon>Pseudomonadota</taxon>
        <taxon>Alphaproteobacteria</taxon>
        <taxon>Rhodobacterales</taxon>
        <taxon>Roseobacteraceae</taxon>
        <taxon>Pseudoponticoccus</taxon>
    </lineage>
</organism>
<feature type="domain" description="Bacterial Ig-like" evidence="2">
    <location>
        <begin position="1354"/>
        <end position="1439"/>
    </location>
</feature>
<dbReference type="Proteomes" id="UP000054396">
    <property type="component" value="Unassembled WGS sequence"/>
</dbReference>